<evidence type="ECO:0000256" key="1">
    <source>
        <dbReference type="ARBA" id="ARBA00023015"/>
    </source>
</evidence>
<dbReference type="InterPro" id="IPR052158">
    <property type="entry name" value="INH-QAR"/>
</dbReference>
<name>A0ABQ4UZS3_9HYPH</name>
<proteinExistence type="predicted"/>
<dbReference type="SUPFAM" id="SSF52317">
    <property type="entry name" value="Class I glutamine amidotransferase-like"/>
    <property type="match status" value="1"/>
</dbReference>
<keyword evidence="1" id="KW-0805">Transcription regulation</keyword>
<dbReference type="InterPro" id="IPR018062">
    <property type="entry name" value="HTH_AraC-typ_CS"/>
</dbReference>
<reference evidence="5" key="2">
    <citation type="submission" date="2021-08" db="EMBL/GenBank/DDBJ databases">
        <authorList>
            <person name="Tani A."/>
            <person name="Ola A."/>
            <person name="Ogura Y."/>
            <person name="Katsura K."/>
            <person name="Hayashi T."/>
        </authorList>
    </citation>
    <scope>NUCLEOTIDE SEQUENCE</scope>
    <source>
        <strain evidence="5">DSM 14458</strain>
    </source>
</reference>
<evidence type="ECO:0000313" key="5">
    <source>
        <dbReference type="EMBL" id="GJE76928.1"/>
    </source>
</evidence>
<dbReference type="CDD" id="cd03136">
    <property type="entry name" value="GATase1_AraC_ArgR_like"/>
    <property type="match status" value="1"/>
</dbReference>
<dbReference type="Gene3D" id="3.40.50.880">
    <property type="match status" value="1"/>
</dbReference>
<feature type="domain" description="HTH araC/xylS-type" evidence="4">
    <location>
        <begin position="238"/>
        <end position="336"/>
    </location>
</feature>
<reference evidence="5" key="1">
    <citation type="journal article" date="2021" name="Front. Microbiol.">
        <title>Comprehensive Comparative Genomics and Phenotyping of Methylobacterium Species.</title>
        <authorList>
            <person name="Alessa O."/>
            <person name="Ogura Y."/>
            <person name="Fujitani Y."/>
            <person name="Takami H."/>
            <person name="Hayashi T."/>
            <person name="Sahin N."/>
            <person name="Tani A."/>
        </authorList>
    </citation>
    <scope>NUCLEOTIDE SEQUENCE</scope>
    <source>
        <strain evidence="5">DSM 14458</strain>
    </source>
</reference>
<keyword evidence="6" id="KW-1185">Reference proteome</keyword>
<sequence>MDRNITFTEACPVSDTVPSETTANRAITVGFMLVERFSMIAFSSAIEPLRLANRAAGRDLYRFSLWSEDGTRCTASNGIEVRVSGRFGDVQDFDILVVCGGLDIQRADHRALHAALRRANARGSAIGAVCTGTYVLAKAGLLDGYRATIHWENLPGLVSEHEGMEIGSDLFEIDRNRFTCAGGTAAADMMLSLIMREHGSSVASYVADQLIHHRIRESGERQRMDLRMRLGVAHPKLLKVVGLMESSLAEPLGSQELADAVHLSTRQLERLFLKYLGRSPAKHYLRIRLEHARDLIRQTAMPLLSVAMECGFTSASHFSKAYLDCFGQPPSAERKGKPSPTFGRS</sequence>
<keyword evidence="2" id="KW-0238">DNA-binding</keyword>
<dbReference type="SUPFAM" id="SSF46689">
    <property type="entry name" value="Homeodomain-like"/>
    <property type="match status" value="2"/>
</dbReference>
<dbReference type="PANTHER" id="PTHR43130">
    <property type="entry name" value="ARAC-FAMILY TRANSCRIPTIONAL REGULATOR"/>
    <property type="match status" value="1"/>
</dbReference>
<dbReference type="Proteomes" id="UP001055093">
    <property type="component" value="Unassembled WGS sequence"/>
</dbReference>
<gene>
    <name evidence="5" type="primary">cdhR_3</name>
    <name evidence="5" type="ORF">BGCPKDLD_3528</name>
</gene>
<dbReference type="InterPro" id="IPR002818">
    <property type="entry name" value="DJ-1/PfpI"/>
</dbReference>
<accession>A0ABQ4UZS3</accession>
<dbReference type="PANTHER" id="PTHR43130:SF3">
    <property type="entry name" value="HTH-TYPE TRANSCRIPTIONAL REGULATOR RV1931C"/>
    <property type="match status" value="1"/>
</dbReference>
<protein>
    <submittedName>
        <fullName evidence="5">HTH-type transcriptional regulator CdhR</fullName>
    </submittedName>
</protein>
<dbReference type="SMART" id="SM00342">
    <property type="entry name" value="HTH_ARAC"/>
    <property type="match status" value="1"/>
</dbReference>
<comment type="caution">
    <text evidence="5">The sequence shown here is derived from an EMBL/GenBank/DDBJ whole genome shotgun (WGS) entry which is preliminary data.</text>
</comment>
<dbReference type="PROSITE" id="PS01124">
    <property type="entry name" value="HTH_ARAC_FAMILY_2"/>
    <property type="match status" value="1"/>
</dbReference>
<evidence type="ECO:0000256" key="3">
    <source>
        <dbReference type="ARBA" id="ARBA00023163"/>
    </source>
</evidence>
<dbReference type="InterPro" id="IPR009057">
    <property type="entry name" value="Homeodomain-like_sf"/>
</dbReference>
<organism evidence="5 6">
    <name type="scientific">Methylorubrum suomiense</name>
    <dbReference type="NCBI Taxonomy" id="144191"/>
    <lineage>
        <taxon>Bacteria</taxon>
        <taxon>Pseudomonadati</taxon>
        <taxon>Pseudomonadota</taxon>
        <taxon>Alphaproteobacteria</taxon>
        <taxon>Hyphomicrobiales</taxon>
        <taxon>Methylobacteriaceae</taxon>
        <taxon>Methylorubrum</taxon>
    </lineage>
</organism>
<keyword evidence="3" id="KW-0804">Transcription</keyword>
<dbReference type="Pfam" id="PF01965">
    <property type="entry name" value="DJ-1_PfpI"/>
    <property type="match status" value="1"/>
</dbReference>
<dbReference type="InterPro" id="IPR018060">
    <property type="entry name" value="HTH_AraC"/>
</dbReference>
<evidence type="ECO:0000313" key="6">
    <source>
        <dbReference type="Proteomes" id="UP001055093"/>
    </source>
</evidence>
<dbReference type="Gene3D" id="1.10.10.60">
    <property type="entry name" value="Homeodomain-like"/>
    <property type="match status" value="1"/>
</dbReference>
<dbReference type="InterPro" id="IPR029062">
    <property type="entry name" value="Class_I_gatase-like"/>
</dbReference>
<dbReference type="Pfam" id="PF12833">
    <property type="entry name" value="HTH_18"/>
    <property type="match status" value="1"/>
</dbReference>
<dbReference type="PROSITE" id="PS00041">
    <property type="entry name" value="HTH_ARAC_FAMILY_1"/>
    <property type="match status" value="1"/>
</dbReference>
<evidence type="ECO:0000259" key="4">
    <source>
        <dbReference type="PROSITE" id="PS01124"/>
    </source>
</evidence>
<dbReference type="EMBL" id="BPRE01000011">
    <property type="protein sequence ID" value="GJE76928.1"/>
    <property type="molecule type" value="Genomic_DNA"/>
</dbReference>
<evidence type="ECO:0000256" key="2">
    <source>
        <dbReference type="ARBA" id="ARBA00023125"/>
    </source>
</evidence>